<dbReference type="RefSeq" id="WP_183278535.1">
    <property type="nucleotide sequence ID" value="NZ_BLZR01000001.1"/>
</dbReference>
<reference evidence="1 2" key="1">
    <citation type="submission" date="2020-07" db="EMBL/GenBank/DDBJ databases">
        <title>A new beta-1,3-glucan-decomposing anaerobic bacterium isolated from anoxic soil subjected to biological soil disinfestation.</title>
        <authorList>
            <person name="Ueki A."/>
            <person name="Tonouchi A."/>
        </authorList>
    </citation>
    <scope>NUCLEOTIDE SEQUENCE [LARGE SCALE GENOMIC DNA]</scope>
    <source>
        <strain evidence="1 2">TW1</strain>
    </source>
</reference>
<gene>
    <name evidence="1" type="ORF">bsdtw1_03264</name>
</gene>
<evidence type="ECO:0000313" key="2">
    <source>
        <dbReference type="Proteomes" id="UP000580568"/>
    </source>
</evidence>
<dbReference type="EMBL" id="BLZR01000001">
    <property type="protein sequence ID" value="GFP77150.1"/>
    <property type="molecule type" value="Genomic_DNA"/>
</dbReference>
<evidence type="ECO:0000313" key="1">
    <source>
        <dbReference type="EMBL" id="GFP77150.1"/>
    </source>
</evidence>
<accession>A0A6V8SJN1</accession>
<keyword evidence="2" id="KW-1185">Reference proteome</keyword>
<name>A0A6V8SJN1_9CLOT</name>
<organism evidence="1 2">
    <name type="scientific">Clostridium fungisolvens</name>
    <dbReference type="NCBI Taxonomy" id="1604897"/>
    <lineage>
        <taxon>Bacteria</taxon>
        <taxon>Bacillati</taxon>
        <taxon>Bacillota</taxon>
        <taxon>Clostridia</taxon>
        <taxon>Eubacteriales</taxon>
        <taxon>Clostridiaceae</taxon>
        <taxon>Clostridium</taxon>
    </lineage>
</organism>
<dbReference type="AlphaFoldDB" id="A0A6V8SJN1"/>
<dbReference type="Proteomes" id="UP000580568">
    <property type="component" value="Unassembled WGS sequence"/>
</dbReference>
<sequence>MNNKFLVINFSNNIFYIKLKNASIELFNSTFHRVLQQNVEMFDVKYSTNFIFILFLTFDSKLGLLKFNISKFDEVETQWLKTSNYSYRKIDFISLAITKTSIHFFYRLSNLKNTISYIYHGIVSNSCQSYELCKINSLKYSCPLYTTLLDDKLILLICEDYSKNIYSLRVIHDNNSTKIRSFDIPNAFTINVLSAENEIVIFYNKTINKDIFLFQKSITCFQDKFLFSDENKINVNVPITKPMLSFYNNKFYINWSTGLNFYITTSYDLKNWTSVVAIENNNNNIAATIFKISSTLSVFNGFISEKVFAKSLFDNELLKNNDASSPQTIPPLITPTANTDSQKNTLTKNNDKFINYLLSTMNSLSSSYIKLLYQKNKEIDILKNSLDSTNKQYEKKLSKFINLNIKTRKYYEDLISNLLNVIDDKSKIIDELLKLNSKNNK</sequence>
<protein>
    <submittedName>
        <fullName evidence="1">Uncharacterized protein</fullName>
    </submittedName>
</protein>
<comment type="caution">
    <text evidence="1">The sequence shown here is derived from an EMBL/GenBank/DDBJ whole genome shotgun (WGS) entry which is preliminary data.</text>
</comment>
<proteinExistence type="predicted"/>